<gene>
    <name evidence="2" type="ORF">QPX34_00240</name>
</gene>
<dbReference type="RefSeq" id="WP_284612356.1">
    <property type="nucleotide sequence ID" value="NZ_JASNUO010000001.1"/>
</dbReference>
<comment type="caution">
    <text evidence="2">The sequence shown here is derived from an EMBL/GenBank/DDBJ whole genome shotgun (WGS) entry which is preliminary data.</text>
</comment>
<feature type="transmembrane region" description="Helical" evidence="1">
    <location>
        <begin position="66"/>
        <end position="88"/>
    </location>
</feature>
<dbReference type="Proteomes" id="UP001239414">
    <property type="component" value="Unassembled WGS sequence"/>
</dbReference>
<keyword evidence="1" id="KW-1133">Transmembrane helix</keyword>
<evidence type="ECO:0000313" key="2">
    <source>
        <dbReference type="EMBL" id="MDK4246459.1"/>
    </source>
</evidence>
<protein>
    <recommendedName>
        <fullName evidence="4">DUF1707 domain-containing protein</fullName>
    </recommendedName>
</protein>
<keyword evidence="1" id="KW-0812">Transmembrane</keyword>
<evidence type="ECO:0000256" key="1">
    <source>
        <dbReference type="SAM" id="Phobius"/>
    </source>
</evidence>
<accession>A0ABT7FLJ9</accession>
<evidence type="ECO:0008006" key="4">
    <source>
        <dbReference type="Google" id="ProtNLM"/>
    </source>
</evidence>
<dbReference type="EMBL" id="JASNUO010000001">
    <property type="protein sequence ID" value="MDK4246459.1"/>
    <property type="molecule type" value="Genomic_DNA"/>
</dbReference>
<reference evidence="2 3" key="1">
    <citation type="submission" date="2023-05" db="EMBL/GenBank/DDBJ databases">
        <title>Metabolic capabilities are highly conserved among human nasal-associated Corynebacterium species in pangenomic analyses.</title>
        <authorList>
            <person name="Tran T.H."/>
            <person name="Roberts A.Q."/>
            <person name="Escapa I.F."/>
            <person name="Gao W."/>
            <person name="Conlan S."/>
            <person name="Kong H."/>
            <person name="Segre J.A."/>
            <person name="Kelly M.S."/>
            <person name="Lemon K.P."/>
        </authorList>
    </citation>
    <scope>NUCLEOTIDE SEQUENCE [LARGE SCALE GENOMIC DNA]</scope>
    <source>
        <strain evidence="2 3">KPL3802</strain>
    </source>
</reference>
<proteinExistence type="predicted"/>
<keyword evidence="3" id="KW-1185">Reference proteome</keyword>
<keyword evidence="1" id="KW-0472">Membrane</keyword>
<feature type="transmembrane region" description="Helical" evidence="1">
    <location>
        <begin position="94"/>
        <end position="114"/>
    </location>
</feature>
<organism evidence="2 3">
    <name type="scientific">Corynebacterium accolens</name>
    <dbReference type="NCBI Taxonomy" id="38284"/>
    <lineage>
        <taxon>Bacteria</taxon>
        <taxon>Bacillati</taxon>
        <taxon>Actinomycetota</taxon>
        <taxon>Actinomycetes</taxon>
        <taxon>Mycobacteriales</taxon>
        <taxon>Corynebacteriaceae</taxon>
        <taxon>Corynebacterium</taxon>
    </lineage>
</organism>
<name>A0ABT7FLJ9_9CORY</name>
<evidence type="ECO:0000313" key="3">
    <source>
        <dbReference type="Proteomes" id="UP001239414"/>
    </source>
</evidence>
<sequence>MSTLNDEYLKSLARELRLRSVSESDINQEILRVMESDDAGVNLRNEFGAPNEYAEALYPNRPKKQFYLFTAIGIALAVIGFVTLHVLFKGDEASSAVSLVKFIPLICMPIGIAIDVKRFSKV</sequence>